<dbReference type="Gene3D" id="3.40.1350.60">
    <property type="match status" value="1"/>
</dbReference>
<accession>A0A512H4X3</accession>
<name>A0A512H4X3_9PROT</name>
<protein>
    <recommendedName>
        <fullName evidence="1">Sugar fermentation stimulation protein homolog</fullName>
    </recommendedName>
</protein>
<dbReference type="NCBIfam" id="TIGR00230">
    <property type="entry name" value="sfsA"/>
    <property type="match status" value="1"/>
</dbReference>
<dbReference type="Pfam" id="PF17746">
    <property type="entry name" value="SfsA_N"/>
    <property type="match status" value="1"/>
</dbReference>
<dbReference type="InterPro" id="IPR040452">
    <property type="entry name" value="SfsA_C"/>
</dbReference>
<dbReference type="Proteomes" id="UP000321567">
    <property type="component" value="Unassembled WGS sequence"/>
</dbReference>
<dbReference type="AlphaFoldDB" id="A0A512H4X3"/>
<dbReference type="GO" id="GO:0003677">
    <property type="term" value="F:DNA binding"/>
    <property type="evidence" value="ECO:0007669"/>
    <property type="project" value="InterPro"/>
</dbReference>
<comment type="caution">
    <text evidence="4">The sequence shown here is derived from an EMBL/GenBank/DDBJ whole genome shotgun (WGS) entry which is preliminary data.</text>
</comment>
<sequence>MEFARPLIRGRLVQRYKRFLADVVLEEGARAGETVTAHCANSGSMRTVNTPGSPVWLSPAQAPGRRLAWTWEIIQVDEAFVGVNTSTPNRVVAEAIHDGRVPALAGYARIRREVPYAGRSRIDLLLEADDRPSCYVEVKNVTMKEGGAPQGVVLFPDAVTARGAKHLEDLATMVAQGARAVMVYLVQRTDGDAVGIAQSLDPAYGAGLAVALDRGVEVVCLGCAVDPATGIWVNRTLPLVWPPVSPQT</sequence>
<dbReference type="RefSeq" id="WP_147162573.1">
    <property type="nucleotide sequence ID" value="NZ_BJZO01000011.1"/>
</dbReference>
<feature type="domain" description="Sugar fermentation stimulation protein C-terminal" evidence="2">
    <location>
        <begin position="87"/>
        <end position="228"/>
    </location>
</feature>
<dbReference type="Pfam" id="PF03749">
    <property type="entry name" value="SfsA"/>
    <property type="match status" value="1"/>
</dbReference>
<comment type="similarity">
    <text evidence="1">Belongs to the SfsA family.</text>
</comment>
<proteinExistence type="inferred from homology"/>
<feature type="domain" description="SfsA N-terminal OB" evidence="3">
    <location>
        <begin position="13"/>
        <end position="83"/>
    </location>
</feature>
<dbReference type="InterPro" id="IPR005224">
    <property type="entry name" value="SfsA"/>
</dbReference>
<evidence type="ECO:0000256" key="1">
    <source>
        <dbReference type="HAMAP-Rule" id="MF_00095"/>
    </source>
</evidence>
<dbReference type="CDD" id="cd22359">
    <property type="entry name" value="SfsA-like_bacterial"/>
    <property type="match status" value="1"/>
</dbReference>
<keyword evidence="5" id="KW-1185">Reference proteome</keyword>
<evidence type="ECO:0000313" key="5">
    <source>
        <dbReference type="Proteomes" id="UP000321567"/>
    </source>
</evidence>
<dbReference type="EMBL" id="BJZO01000011">
    <property type="protein sequence ID" value="GEO80516.1"/>
    <property type="molecule type" value="Genomic_DNA"/>
</dbReference>
<evidence type="ECO:0000259" key="2">
    <source>
        <dbReference type="Pfam" id="PF03749"/>
    </source>
</evidence>
<dbReference type="PANTHER" id="PTHR30545">
    <property type="entry name" value="SUGAR FERMENTATION STIMULATION PROTEIN A"/>
    <property type="match status" value="1"/>
</dbReference>
<reference evidence="4 5" key="1">
    <citation type="submission" date="2019-07" db="EMBL/GenBank/DDBJ databases">
        <title>Whole genome shotgun sequence of Rhodospirillum oryzae NBRC 107573.</title>
        <authorList>
            <person name="Hosoyama A."/>
            <person name="Uohara A."/>
            <person name="Ohji S."/>
            <person name="Ichikawa N."/>
        </authorList>
    </citation>
    <scope>NUCLEOTIDE SEQUENCE [LARGE SCALE GENOMIC DNA]</scope>
    <source>
        <strain evidence="4 5">NBRC 107573</strain>
    </source>
</reference>
<dbReference type="Gene3D" id="2.40.50.580">
    <property type="match status" value="1"/>
</dbReference>
<evidence type="ECO:0000313" key="4">
    <source>
        <dbReference type="EMBL" id="GEO80516.1"/>
    </source>
</evidence>
<gene>
    <name evidence="1 4" type="primary">sfsA</name>
    <name evidence="4" type="ORF">ROR02_06470</name>
</gene>
<evidence type="ECO:0000259" key="3">
    <source>
        <dbReference type="Pfam" id="PF17746"/>
    </source>
</evidence>
<organism evidence="4 5">
    <name type="scientific">Pararhodospirillum oryzae</name>
    <dbReference type="NCBI Taxonomy" id="478448"/>
    <lineage>
        <taxon>Bacteria</taxon>
        <taxon>Pseudomonadati</taxon>
        <taxon>Pseudomonadota</taxon>
        <taxon>Alphaproteobacteria</taxon>
        <taxon>Rhodospirillales</taxon>
        <taxon>Rhodospirillaceae</taxon>
        <taxon>Pararhodospirillum</taxon>
    </lineage>
</organism>
<dbReference type="InterPro" id="IPR041465">
    <property type="entry name" value="SfsA_N"/>
</dbReference>
<dbReference type="PANTHER" id="PTHR30545:SF2">
    <property type="entry name" value="SUGAR FERMENTATION STIMULATION PROTEIN A"/>
    <property type="match status" value="1"/>
</dbReference>
<dbReference type="HAMAP" id="MF_00095">
    <property type="entry name" value="SfsA"/>
    <property type="match status" value="1"/>
</dbReference>
<dbReference type="OrthoDB" id="9802365at2"/>